<dbReference type="Proteomes" id="UP000694568">
    <property type="component" value="Unplaced"/>
</dbReference>
<feature type="region of interest" description="Disordered" evidence="4">
    <location>
        <begin position="175"/>
        <end position="199"/>
    </location>
</feature>
<name>A0A8C9X1T9_SANLU</name>
<dbReference type="SMART" id="SM00325">
    <property type="entry name" value="RhoGEF"/>
    <property type="match status" value="1"/>
</dbReference>
<feature type="region of interest" description="Disordered" evidence="4">
    <location>
        <begin position="284"/>
        <end position="319"/>
    </location>
</feature>
<protein>
    <submittedName>
        <fullName evidence="7">Rho guanine nucleotide exchange factor 19</fullName>
    </submittedName>
</protein>
<dbReference type="InterPro" id="IPR035899">
    <property type="entry name" value="DBL_dom_sf"/>
</dbReference>
<keyword evidence="8" id="KW-1185">Reference proteome</keyword>
<dbReference type="SUPFAM" id="SSF48065">
    <property type="entry name" value="DBL homology domain (DH-domain)"/>
    <property type="match status" value="1"/>
</dbReference>
<dbReference type="Gene3D" id="1.20.900.10">
    <property type="entry name" value="Dbl homology (DH) domain"/>
    <property type="match status" value="1"/>
</dbReference>
<dbReference type="SUPFAM" id="SSF50729">
    <property type="entry name" value="PH domain-like"/>
    <property type="match status" value="1"/>
</dbReference>
<reference evidence="7" key="2">
    <citation type="submission" date="2025-09" db="UniProtKB">
        <authorList>
            <consortium name="Ensembl"/>
        </authorList>
    </citation>
    <scope>IDENTIFICATION</scope>
</reference>
<dbReference type="Pfam" id="PF14604">
    <property type="entry name" value="SH3_9"/>
    <property type="match status" value="1"/>
</dbReference>
<dbReference type="PANTHER" id="PTHR12845:SF6">
    <property type="entry name" value="RHO GUANINE NUCLEOTIDE EXCHANGE FACTOR 19"/>
    <property type="match status" value="1"/>
</dbReference>
<dbReference type="Gene3D" id="2.30.30.40">
    <property type="entry name" value="SH3 Domains"/>
    <property type="match status" value="1"/>
</dbReference>
<gene>
    <name evidence="7" type="primary">arhgef19</name>
</gene>
<dbReference type="InterPro" id="IPR047270">
    <property type="entry name" value="PH_ephexin"/>
</dbReference>
<evidence type="ECO:0000256" key="3">
    <source>
        <dbReference type="PROSITE-ProRule" id="PRU00192"/>
    </source>
</evidence>
<dbReference type="CDD" id="cd01221">
    <property type="entry name" value="PH_ephexin"/>
    <property type="match status" value="1"/>
</dbReference>
<organism evidence="7 8">
    <name type="scientific">Sander lucioperca</name>
    <name type="common">Pike-perch</name>
    <name type="synonym">Perca lucioperca</name>
    <dbReference type="NCBI Taxonomy" id="283035"/>
    <lineage>
        <taxon>Eukaryota</taxon>
        <taxon>Metazoa</taxon>
        <taxon>Chordata</taxon>
        <taxon>Craniata</taxon>
        <taxon>Vertebrata</taxon>
        <taxon>Euteleostomi</taxon>
        <taxon>Actinopterygii</taxon>
        <taxon>Neopterygii</taxon>
        <taxon>Teleostei</taxon>
        <taxon>Neoteleostei</taxon>
        <taxon>Acanthomorphata</taxon>
        <taxon>Eupercaria</taxon>
        <taxon>Perciformes</taxon>
        <taxon>Percoidei</taxon>
        <taxon>Percidae</taxon>
        <taxon>Luciopercinae</taxon>
        <taxon>Sander</taxon>
    </lineage>
</organism>
<dbReference type="FunFam" id="1.20.900.10:FF:000007">
    <property type="entry name" value="rho guanine nucleotide exchange factor 19"/>
    <property type="match status" value="1"/>
</dbReference>
<sequence length="776" mass="87758">MLPGYGFSPFPDFQPHLHAFRCRGESPSMWIPGSGESQALSEAQEDRPLLHPCHHKHVAVCQQETLAFIELQPPVTPKLNSLGSQRPTVIPEAQCTTHSLDESLSSPILDADYIFPGPFASFLEEDLSGVSSLEALSSPSSTDGLTDLPNLGHDDIFNLPAEPLQIIEDPVPVVGEDSGSVETSSATGGSFLSRVGRHGDQERRRFSASELISRLQLSQRKNSFTLKLGKSLSARVASRDRQSSNSLSPNTDYLIGFSCNIPFHFPAAILYQEYSDVAINREIQRQQGKEPGTEEEGLRDEGSDGTPSPSNLSPSSSFRSSRGSAFALWQDIPDVRTSGQLDNFSNEERKLQEAKFELVTSEASYIRSLTIAVDHFMLSQELAECLGAQDKQWLFSKLPEVKGVSERFLQDLEHRLEEDILRFDVCDIVLEHCPALRRVYLPYVTNQAYQEQTYQRLLHENPRFPGILARLEEDAICQRLPLTSFLILPFQRITRLKMLVENILKRTTPGSRDEDTATKAFNELKKIIKECNSSVQSMKRMEELIHLNKKIKFEGKIFPLISQSRWLVKHGELLEVDTQTMSISGSKLKLPTKPVYLHLFNDCLLLSRRKDTWKFMVFVHAKIGQLKVKDLSQKLQGISGFIFHLQLCEGQQLKHQILLKSHTESGKQRWITAMFPSDPREDIEQASENDDISQVQCIKSYQAQEHDELTLEKADILHAKTITSDGWVEGIRLSDGERGWFPKTYVEEITSRSARLRNLRENIRIKCVTQKLEGED</sequence>
<feature type="domain" description="DH" evidence="6">
    <location>
        <begin position="350"/>
        <end position="534"/>
    </location>
</feature>
<dbReference type="GeneTree" id="ENSGT01030000234571"/>
<dbReference type="AlphaFoldDB" id="A0A8C9X1T9"/>
<accession>A0A8C9X1T9</accession>
<dbReference type="PROSITE" id="PS50010">
    <property type="entry name" value="DH_2"/>
    <property type="match status" value="1"/>
</dbReference>
<evidence type="ECO:0000256" key="4">
    <source>
        <dbReference type="SAM" id="MobiDB-lite"/>
    </source>
</evidence>
<dbReference type="Ensembl" id="ENSSLUT00000003064.1">
    <property type="protein sequence ID" value="ENSSLUP00000002964.1"/>
    <property type="gene ID" value="ENSSLUG00000001272.1"/>
</dbReference>
<dbReference type="InterPro" id="IPR047271">
    <property type="entry name" value="Ephexin-like"/>
</dbReference>
<feature type="compositionally biased region" description="Polar residues" evidence="4">
    <location>
        <begin position="180"/>
        <end position="190"/>
    </location>
</feature>
<evidence type="ECO:0000256" key="1">
    <source>
        <dbReference type="ARBA" id="ARBA00022443"/>
    </source>
</evidence>
<feature type="compositionally biased region" description="Low complexity" evidence="4">
    <location>
        <begin position="308"/>
        <end position="319"/>
    </location>
</feature>
<dbReference type="CDD" id="cd11940">
    <property type="entry name" value="SH3_ARHGEF5_19"/>
    <property type="match status" value="1"/>
</dbReference>
<dbReference type="Gene3D" id="2.30.29.30">
    <property type="entry name" value="Pleckstrin-homology domain (PH domain)/Phosphotyrosine-binding domain (PTB)"/>
    <property type="match status" value="1"/>
</dbReference>
<dbReference type="GO" id="GO:0032956">
    <property type="term" value="P:regulation of actin cytoskeleton organization"/>
    <property type="evidence" value="ECO:0007669"/>
    <property type="project" value="TreeGrafter"/>
</dbReference>
<dbReference type="PROSITE" id="PS50002">
    <property type="entry name" value="SH3"/>
    <property type="match status" value="1"/>
</dbReference>
<dbReference type="PANTHER" id="PTHR12845">
    <property type="entry name" value="GUANINE NUCLEOTIDE EXCHANGE FACTOR"/>
    <property type="match status" value="1"/>
</dbReference>
<keyword evidence="2" id="KW-0344">Guanine-nucleotide releasing factor</keyword>
<evidence type="ECO:0000259" key="6">
    <source>
        <dbReference type="PROSITE" id="PS50010"/>
    </source>
</evidence>
<dbReference type="CDD" id="cd00160">
    <property type="entry name" value="RhoGEF"/>
    <property type="match status" value="1"/>
</dbReference>
<dbReference type="SUPFAM" id="SSF50044">
    <property type="entry name" value="SH3-domain"/>
    <property type="match status" value="1"/>
</dbReference>
<evidence type="ECO:0000313" key="8">
    <source>
        <dbReference type="Proteomes" id="UP000694568"/>
    </source>
</evidence>
<evidence type="ECO:0000313" key="7">
    <source>
        <dbReference type="Ensembl" id="ENSSLUP00000002964.1"/>
    </source>
</evidence>
<dbReference type="GO" id="GO:0005085">
    <property type="term" value="F:guanyl-nucleotide exchange factor activity"/>
    <property type="evidence" value="ECO:0007669"/>
    <property type="project" value="UniProtKB-KW"/>
</dbReference>
<keyword evidence="1 3" id="KW-0728">SH3 domain</keyword>
<dbReference type="InterPro" id="IPR036028">
    <property type="entry name" value="SH3-like_dom_sf"/>
</dbReference>
<dbReference type="InterPro" id="IPR011993">
    <property type="entry name" value="PH-like_dom_sf"/>
</dbReference>
<dbReference type="SMART" id="SM00326">
    <property type="entry name" value="SH3"/>
    <property type="match status" value="1"/>
</dbReference>
<dbReference type="Pfam" id="PF00621">
    <property type="entry name" value="RhoGEF"/>
    <property type="match status" value="1"/>
</dbReference>
<dbReference type="InterPro" id="IPR001452">
    <property type="entry name" value="SH3_domain"/>
</dbReference>
<evidence type="ECO:0000256" key="2">
    <source>
        <dbReference type="ARBA" id="ARBA00022658"/>
    </source>
</evidence>
<reference evidence="7" key="1">
    <citation type="submission" date="2025-08" db="UniProtKB">
        <authorList>
            <consortium name="Ensembl"/>
        </authorList>
    </citation>
    <scope>IDENTIFICATION</scope>
</reference>
<proteinExistence type="predicted"/>
<dbReference type="InterPro" id="IPR000219">
    <property type="entry name" value="DH_dom"/>
</dbReference>
<feature type="domain" description="SH3" evidence="5">
    <location>
        <begin position="690"/>
        <end position="751"/>
    </location>
</feature>
<evidence type="ECO:0000259" key="5">
    <source>
        <dbReference type="PROSITE" id="PS50002"/>
    </source>
</evidence>